<accession>A0A0V1MN97</accession>
<dbReference type="AlphaFoldDB" id="A0A0V1MN97"/>
<dbReference type="EMBL" id="JYDO01000069">
    <property type="protein sequence ID" value="KRZ73040.1"/>
    <property type="molecule type" value="Genomic_DNA"/>
</dbReference>
<gene>
    <name evidence="1" type="ORF">T10_12660</name>
</gene>
<keyword evidence="2" id="KW-1185">Reference proteome</keyword>
<protein>
    <submittedName>
        <fullName evidence="1">Uncharacterized protein</fullName>
    </submittedName>
</protein>
<evidence type="ECO:0000313" key="1">
    <source>
        <dbReference type="EMBL" id="KRZ73040.1"/>
    </source>
</evidence>
<dbReference type="Proteomes" id="UP000054843">
    <property type="component" value="Unassembled WGS sequence"/>
</dbReference>
<evidence type="ECO:0000313" key="2">
    <source>
        <dbReference type="Proteomes" id="UP000054843"/>
    </source>
</evidence>
<reference evidence="1 2" key="1">
    <citation type="submission" date="2015-01" db="EMBL/GenBank/DDBJ databases">
        <title>Evolution of Trichinella species and genotypes.</title>
        <authorList>
            <person name="Korhonen P.K."/>
            <person name="Edoardo P."/>
            <person name="Giuseppe L.R."/>
            <person name="Gasser R.B."/>
        </authorList>
    </citation>
    <scope>NUCLEOTIDE SEQUENCE [LARGE SCALE GENOMIC DNA]</scope>
    <source>
        <strain evidence="1">ISS1980</strain>
    </source>
</reference>
<sequence length="363" mass="41871">MQCTAPNTSWLCYSICLIQLGIDVEMETLDRQPLEVASDELKFATHQMENLDVAFMDSSLSESVFGEVFYDGIHCRNALTITSFEKEAELKLPRLNNDSTKPYLCSCLEGSALACTRVAQRSEQLYFGSCLIDVDVWTEHRGFATHLWSVMPHHAQASGRDMRFLRENFLDHFYRRRTSQYTKEHRKLSNLWNLYSKIQVCMDALCWKDSNRRTLCMKVASNGELSYLDAIMVTELRSIALVVCVKFVGSIFSISGSCFPDRRQLAGFAVKNVRGGTFLLLAVDEERKVYVLFPVYYCFNPDDWRRWHHQHFTKVFSSIDGTSHQDRKTEAVGRDAKSFLEKTVSRVCREERTWRHLPLVSSG</sequence>
<organism evidence="1 2">
    <name type="scientific">Trichinella papuae</name>
    <dbReference type="NCBI Taxonomy" id="268474"/>
    <lineage>
        <taxon>Eukaryota</taxon>
        <taxon>Metazoa</taxon>
        <taxon>Ecdysozoa</taxon>
        <taxon>Nematoda</taxon>
        <taxon>Enoplea</taxon>
        <taxon>Dorylaimia</taxon>
        <taxon>Trichinellida</taxon>
        <taxon>Trichinellidae</taxon>
        <taxon>Trichinella</taxon>
    </lineage>
</organism>
<proteinExistence type="predicted"/>
<comment type="caution">
    <text evidence="1">The sequence shown here is derived from an EMBL/GenBank/DDBJ whole genome shotgun (WGS) entry which is preliminary data.</text>
</comment>
<name>A0A0V1MN97_9BILA</name>